<dbReference type="AlphaFoldDB" id="A0AA47HZQ0"/>
<dbReference type="InterPro" id="IPR012495">
    <property type="entry name" value="TadE-like_dom"/>
</dbReference>
<dbReference type="Proteomes" id="UP001164632">
    <property type="component" value="Chromosome"/>
</dbReference>
<organism evidence="2 3">
    <name type="scientific">Stutzerimonas frequens</name>
    <dbReference type="NCBI Taxonomy" id="2968969"/>
    <lineage>
        <taxon>Bacteria</taxon>
        <taxon>Pseudomonadati</taxon>
        <taxon>Pseudomonadota</taxon>
        <taxon>Gammaproteobacteria</taxon>
        <taxon>Pseudomonadales</taxon>
        <taxon>Pseudomonadaceae</taxon>
        <taxon>Stutzerimonas</taxon>
    </lineage>
</organism>
<evidence type="ECO:0000259" key="1">
    <source>
        <dbReference type="Pfam" id="PF07811"/>
    </source>
</evidence>
<protein>
    <submittedName>
        <fullName evidence="2">Pilus assembly protein</fullName>
    </submittedName>
</protein>
<reference evidence="2" key="1">
    <citation type="submission" date="2022-11" db="EMBL/GenBank/DDBJ databases">
        <title>Genomic of Pseudomonas TF18.</title>
        <authorList>
            <person name="Liu T."/>
        </authorList>
    </citation>
    <scope>NUCLEOTIDE SEQUENCE</scope>
    <source>
        <strain evidence="2">TF18</strain>
    </source>
</reference>
<dbReference type="RefSeq" id="WP_267932619.1">
    <property type="nucleotide sequence ID" value="NZ_CP113257.1"/>
</dbReference>
<evidence type="ECO:0000313" key="3">
    <source>
        <dbReference type="Proteomes" id="UP001164632"/>
    </source>
</evidence>
<accession>A0AA47HZQ0</accession>
<proteinExistence type="predicted"/>
<evidence type="ECO:0000313" key="2">
    <source>
        <dbReference type="EMBL" id="WAE54403.1"/>
    </source>
</evidence>
<dbReference type="EMBL" id="CP113257">
    <property type="protein sequence ID" value="WAE54403.1"/>
    <property type="molecule type" value="Genomic_DNA"/>
</dbReference>
<gene>
    <name evidence="2" type="ORF">OSV15_09680</name>
</gene>
<feature type="domain" description="TadE-like" evidence="1">
    <location>
        <begin position="14"/>
        <end position="56"/>
    </location>
</feature>
<sequence>MSSQGISARARQRGLAMVELAIALPLLLLLLLALGEIGRMLFQYNSLLQASRDASRFVAGQAWNRTLGQIELSADMIDQARTLAVYGAPVLQAGSEPLVSGLSTSQVSVSALGSNHVQVSISYTFQPLIGSGLPNFGSGGATLGFPLVATTVMRAL</sequence>
<name>A0AA47HZQ0_9GAMM</name>
<dbReference type="Pfam" id="PF07811">
    <property type="entry name" value="TadE"/>
    <property type="match status" value="1"/>
</dbReference>